<reference evidence="2 3" key="1">
    <citation type="submission" date="2022-05" db="EMBL/GenBank/DDBJ databases">
        <authorList>
            <consortium name="Genoscope - CEA"/>
            <person name="William W."/>
        </authorList>
    </citation>
    <scope>NUCLEOTIDE SEQUENCE [LARGE SCALE GENOMIC DNA]</scope>
</reference>
<sequence>MGYSWPFFRKGFTRVNCTEFVPLNQLITLLVVLPHELSAKEQLNFFQGLQKYHPQINIVLASKEELQRESIKKIKLNFKNIVFKDLYCGKTWNSLLQEVTTPYVLLAPDATHFNDDIDLERLVRVLSENEDAIIAGGSHRNQEGEWDIGCLQVTFKNWTAYFRGGYYQSYRNECIICDVLSGPFMAKTENLKEIGIDKYLTYGVFQDIFWRLKTKHPEKVVVSCPDVMFYKYSREIPDENYVDLTRKWNVKKWVESSGRVRWYGCRHGYSHTSPGNCDSFQSGMAVPPCDLENLADAVKFVMKECENAGLLCELTDGTLTGAVKFNKVLPWERDADITFLSANYSAFKQLESKFTAAGFRVESNDKALKCCVDGRQSGGTFDLFTTHWKLELWGQYKVDSEDLIASGLKPTKIQFAGQWVNVNRNPGLFVRNRYGFNVYQHAEHWSDLGRKSSWEFYRPNLYMKCPRPGHSACLDQYPVDGNLQFSDYPQI</sequence>
<keyword evidence="3" id="KW-1185">Reference proteome</keyword>
<dbReference type="InterPro" id="IPR052613">
    <property type="entry name" value="LicD_transferase"/>
</dbReference>
<comment type="caution">
    <text evidence="2">The sequence shown here is derived from an EMBL/GenBank/DDBJ whole genome shotgun (WGS) entry which is preliminary data.</text>
</comment>
<dbReference type="InterPro" id="IPR029044">
    <property type="entry name" value="Nucleotide-diphossugar_trans"/>
</dbReference>
<evidence type="ECO:0000259" key="1">
    <source>
        <dbReference type="Pfam" id="PF22921"/>
    </source>
</evidence>
<dbReference type="SUPFAM" id="SSF53448">
    <property type="entry name" value="Nucleotide-diphospho-sugar transferases"/>
    <property type="match status" value="1"/>
</dbReference>
<proteinExistence type="predicted"/>
<gene>
    <name evidence="2" type="ORF">PLOB_00014688</name>
</gene>
<dbReference type="EMBL" id="CALNXK010000188">
    <property type="protein sequence ID" value="CAH3174135.1"/>
    <property type="molecule type" value="Genomic_DNA"/>
</dbReference>
<name>A0ABN8R7R4_9CNID</name>
<accession>A0ABN8R7R4</accession>
<evidence type="ECO:0000313" key="2">
    <source>
        <dbReference type="EMBL" id="CAH3174135.1"/>
    </source>
</evidence>
<organism evidence="2 3">
    <name type="scientific">Porites lobata</name>
    <dbReference type="NCBI Taxonomy" id="104759"/>
    <lineage>
        <taxon>Eukaryota</taxon>
        <taxon>Metazoa</taxon>
        <taxon>Cnidaria</taxon>
        <taxon>Anthozoa</taxon>
        <taxon>Hexacorallia</taxon>
        <taxon>Scleractinia</taxon>
        <taxon>Fungiina</taxon>
        <taxon>Poritidae</taxon>
        <taxon>Porites</taxon>
    </lineage>
</organism>
<evidence type="ECO:0000313" key="3">
    <source>
        <dbReference type="Proteomes" id="UP001159405"/>
    </source>
</evidence>
<dbReference type="Proteomes" id="UP001159405">
    <property type="component" value="Unassembled WGS sequence"/>
</dbReference>
<feature type="domain" description="FKRP stem" evidence="1">
    <location>
        <begin position="96"/>
        <end position="183"/>
    </location>
</feature>
<dbReference type="Pfam" id="PF22921">
    <property type="entry name" value="FKRP_N"/>
    <property type="match status" value="1"/>
</dbReference>
<dbReference type="PANTHER" id="PTHR13627">
    <property type="entry name" value="FUKUTIN RELATED PROTEIN"/>
    <property type="match status" value="1"/>
</dbReference>
<protein>
    <recommendedName>
        <fullName evidence="1">FKRP stem domain-containing protein</fullName>
    </recommendedName>
</protein>
<dbReference type="InterPro" id="IPR055105">
    <property type="entry name" value="FKRP_N"/>
</dbReference>
<dbReference type="PANTHER" id="PTHR13627:SF34">
    <property type="entry name" value="RIBITOL-5-PHOSPHATE TRANSFERASE"/>
    <property type="match status" value="1"/>
</dbReference>